<reference evidence="1 2" key="1">
    <citation type="submission" date="2014-10" db="EMBL/GenBank/DDBJ databases">
        <title>Draft genome sequence of the proteorhodopsin-containing marine bacterium Dokdonia donghaensis.</title>
        <authorList>
            <person name="Gomez-Consarnau L."/>
            <person name="Gonzalez J.M."/>
            <person name="Riedel T."/>
            <person name="Jaenicke S."/>
            <person name="Wagner-Doebler I."/>
            <person name="Fuhrman J.A."/>
        </authorList>
    </citation>
    <scope>NUCLEOTIDE SEQUENCE [LARGE SCALE GENOMIC DNA]</scope>
    <source>
        <strain evidence="1 2">DSW-1</strain>
    </source>
</reference>
<dbReference type="InterPro" id="IPR007922">
    <property type="entry name" value="DciA-like"/>
</dbReference>
<organism evidence="1 2">
    <name type="scientific">Dokdonia donghaensis DSW-1</name>
    <dbReference type="NCBI Taxonomy" id="1300343"/>
    <lineage>
        <taxon>Bacteria</taxon>
        <taxon>Pseudomonadati</taxon>
        <taxon>Bacteroidota</taxon>
        <taxon>Flavobacteriia</taxon>
        <taxon>Flavobacteriales</taxon>
        <taxon>Flavobacteriaceae</taxon>
        <taxon>Dokdonia</taxon>
    </lineage>
</organism>
<gene>
    <name evidence="1" type="ORF">NV36_05120</name>
</gene>
<dbReference type="RefSeq" id="WP_035325280.1">
    <property type="nucleotide sequence ID" value="NZ_CP015125.1"/>
</dbReference>
<dbReference type="PANTHER" id="PTHR36456">
    <property type="entry name" value="UPF0232 PROTEIN SCO3875"/>
    <property type="match status" value="1"/>
</dbReference>
<keyword evidence="2" id="KW-1185">Reference proteome</keyword>
<sequence length="97" mass="11206">MAKRNADPISISQALGEFVEKNKLSKGMDKVDVTAAWYKLNPAFETYTTSIRFDRETLFVNLSSSVFREELSYGKEKIRTMLNEELGREVIKKLILR</sequence>
<accession>A0A0A2GST1</accession>
<dbReference type="KEGG" id="ddo:I597_2796"/>
<evidence type="ECO:0000313" key="2">
    <source>
        <dbReference type="Proteomes" id="UP000030140"/>
    </source>
</evidence>
<dbReference type="OrthoDB" id="9804942at2"/>
<dbReference type="AlphaFoldDB" id="A0A0A2GST1"/>
<comment type="caution">
    <text evidence="1">The sequence shown here is derived from an EMBL/GenBank/DDBJ whole genome shotgun (WGS) entry which is preliminary data.</text>
</comment>
<dbReference type="PATRIC" id="fig|1300343.5.peg.2837"/>
<protein>
    <submittedName>
        <fullName evidence="1">RNA-binding protein</fullName>
    </submittedName>
</protein>
<proteinExistence type="predicted"/>
<evidence type="ECO:0000313" key="1">
    <source>
        <dbReference type="EMBL" id="KGO06277.1"/>
    </source>
</evidence>
<dbReference type="EMBL" id="JSAQ01000001">
    <property type="protein sequence ID" value="KGO06277.1"/>
    <property type="molecule type" value="Genomic_DNA"/>
</dbReference>
<dbReference type="Proteomes" id="UP000030140">
    <property type="component" value="Unassembled WGS sequence"/>
</dbReference>
<name>A0A0A2GST1_9FLAO</name>
<dbReference type="PANTHER" id="PTHR36456:SF1">
    <property type="entry name" value="UPF0232 PROTEIN SCO3875"/>
    <property type="match status" value="1"/>
</dbReference>
<dbReference type="Pfam" id="PF05258">
    <property type="entry name" value="DciA"/>
    <property type="match status" value="1"/>
</dbReference>